<proteinExistence type="inferred from homology"/>
<dbReference type="GO" id="GO:0000214">
    <property type="term" value="C:tRNA-intron endonuclease complex"/>
    <property type="evidence" value="ECO:0007669"/>
    <property type="project" value="TreeGrafter"/>
</dbReference>
<organism evidence="5 6">
    <name type="scientific">Antrodiella citrinella</name>
    <dbReference type="NCBI Taxonomy" id="2447956"/>
    <lineage>
        <taxon>Eukaryota</taxon>
        <taxon>Fungi</taxon>
        <taxon>Dikarya</taxon>
        <taxon>Basidiomycota</taxon>
        <taxon>Agaricomycotina</taxon>
        <taxon>Agaricomycetes</taxon>
        <taxon>Polyporales</taxon>
        <taxon>Steccherinaceae</taxon>
        <taxon>Antrodiella</taxon>
    </lineage>
</organism>
<evidence type="ECO:0000256" key="2">
    <source>
        <dbReference type="ARBA" id="ARBA00022694"/>
    </source>
</evidence>
<dbReference type="InterPro" id="IPR024337">
    <property type="entry name" value="tRNA_splic_suSen54"/>
</dbReference>
<comment type="similarity">
    <text evidence="1">Belongs to the SEN54 family.</text>
</comment>
<name>A0A4S4MYG1_9APHY</name>
<comment type="caution">
    <text evidence="5">The sequence shown here is derived from an EMBL/GenBank/DDBJ whole genome shotgun (WGS) entry which is preliminary data.</text>
</comment>
<evidence type="ECO:0000313" key="5">
    <source>
        <dbReference type="EMBL" id="THH30528.1"/>
    </source>
</evidence>
<evidence type="ECO:0000313" key="6">
    <source>
        <dbReference type="Proteomes" id="UP000308730"/>
    </source>
</evidence>
<evidence type="ECO:0000256" key="3">
    <source>
        <dbReference type="SAM" id="MobiDB-lite"/>
    </source>
</evidence>
<reference evidence="5 6" key="1">
    <citation type="submission" date="2019-02" db="EMBL/GenBank/DDBJ databases">
        <title>Genome sequencing of the rare red list fungi Antrodiella citrinella (Flaviporus citrinellus).</title>
        <authorList>
            <person name="Buettner E."/>
            <person name="Kellner H."/>
        </authorList>
    </citation>
    <scope>NUCLEOTIDE SEQUENCE [LARGE SCALE GENOMIC DNA]</scope>
    <source>
        <strain evidence="5 6">DSM 108506</strain>
    </source>
</reference>
<sequence>MGHSVPRPVAPQDGQQQKVAKRLELLPEEAIYLVERGSMFCWKALEDISPRMNGLEEMEGAPMSVQQVFAEMIGTEDLTLEKYQVFAYLKRLGYVVMRTKAPSPAYLTAAPHVPLSVRTSGWFSRLLAAFTGTFSKVLRVFRRTPEFWRPGLFHHGLTYSSMFKSLRVIPSGHSTPLQVSAPDTQQPSIYDIFYNVYKPATPFKKTAPSKPDFQIVVVNARTTPMPTLSELTDLFDILPELPTPVPRRRIPYAEQKNTAAPHVPTQPTATDPTTTPSNPSPSLVHRLFWWALPTPPPVTSAVPIRRPNPFAILKQGKKMVVVAAVDAGAISFFSFRQGGFEEFPMA</sequence>
<accession>A0A4S4MYG1</accession>
<dbReference type="InterPro" id="IPR024336">
    <property type="entry name" value="tRNA_splic_suSen54_N"/>
</dbReference>
<feature type="compositionally biased region" description="Low complexity" evidence="3">
    <location>
        <begin position="265"/>
        <end position="280"/>
    </location>
</feature>
<dbReference type="AlphaFoldDB" id="A0A4S4MYG1"/>
<protein>
    <recommendedName>
        <fullName evidence="4">tRNA-splicing endonuclease subunit Sen54 N-terminal domain-containing protein</fullName>
    </recommendedName>
</protein>
<dbReference type="Pfam" id="PF12928">
    <property type="entry name" value="tRNA_int_end_N2"/>
    <property type="match status" value="1"/>
</dbReference>
<dbReference type="Proteomes" id="UP000308730">
    <property type="component" value="Unassembled WGS sequence"/>
</dbReference>
<evidence type="ECO:0000259" key="4">
    <source>
        <dbReference type="Pfam" id="PF12928"/>
    </source>
</evidence>
<dbReference type="GO" id="GO:0000379">
    <property type="term" value="P:tRNA-type intron splice site recognition and cleavage"/>
    <property type="evidence" value="ECO:0007669"/>
    <property type="project" value="TreeGrafter"/>
</dbReference>
<dbReference type="EMBL" id="SGPM01000077">
    <property type="protein sequence ID" value="THH30528.1"/>
    <property type="molecule type" value="Genomic_DNA"/>
</dbReference>
<keyword evidence="6" id="KW-1185">Reference proteome</keyword>
<dbReference type="PANTHER" id="PTHR21027">
    <property type="entry name" value="TRNA-SPLICING ENDONUCLEASE SUBUNIT SEN54"/>
    <property type="match status" value="1"/>
</dbReference>
<feature type="domain" description="tRNA-splicing endonuclease subunit Sen54 N-terminal" evidence="4">
    <location>
        <begin position="4"/>
        <end position="42"/>
    </location>
</feature>
<gene>
    <name evidence="5" type="ORF">EUX98_g3655</name>
</gene>
<feature type="region of interest" description="Disordered" evidence="3">
    <location>
        <begin position="254"/>
        <end position="280"/>
    </location>
</feature>
<evidence type="ECO:0000256" key="1">
    <source>
        <dbReference type="ARBA" id="ARBA00005736"/>
    </source>
</evidence>
<dbReference type="PANTHER" id="PTHR21027:SF1">
    <property type="entry name" value="TRNA-SPLICING ENDONUCLEASE SUBUNIT SEN54"/>
    <property type="match status" value="1"/>
</dbReference>
<dbReference type="OrthoDB" id="408683at2759"/>
<keyword evidence="2" id="KW-0819">tRNA processing</keyword>